<dbReference type="AlphaFoldDB" id="A0A1B6DGK8"/>
<evidence type="ECO:0000256" key="2">
    <source>
        <dbReference type="ARBA" id="ARBA00011375"/>
    </source>
</evidence>
<organism evidence="11">
    <name type="scientific">Clastoptera arizonana</name>
    <name type="common">Arizona spittle bug</name>
    <dbReference type="NCBI Taxonomy" id="38151"/>
    <lineage>
        <taxon>Eukaryota</taxon>
        <taxon>Metazoa</taxon>
        <taxon>Ecdysozoa</taxon>
        <taxon>Arthropoda</taxon>
        <taxon>Hexapoda</taxon>
        <taxon>Insecta</taxon>
        <taxon>Pterygota</taxon>
        <taxon>Neoptera</taxon>
        <taxon>Paraneoptera</taxon>
        <taxon>Hemiptera</taxon>
        <taxon>Auchenorrhyncha</taxon>
        <taxon>Cercopoidea</taxon>
        <taxon>Clastopteridae</taxon>
        <taxon>Clastoptera</taxon>
    </lineage>
</organism>
<accession>A0A1B6DGK8</accession>
<protein>
    <recommendedName>
        <fullName evidence="7">Regulator of microtubule dynamics protein 1</fullName>
    </recommendedName>
    <alternativeName>
        <fullName evidence="8">Protein FAM82B</fullName>
    </alternativeName>
</protein>
<dbReference type="EMBL" id="GEDC01012471">
    <property type="protein sequence ID" value="JAS24827.1"/>
    <property type="molecule type" value="Transcribed_RNA"/>
</dbReference>
<sequence>MNSDLVRARGLIAVAVGAGVIIGAAGVYIFQQIFGDRRRLILQQDLYQLGLSVSDIRKEMENIRSVENKIRKRGRLRNQLTSTSSVVTDADIEMFSTVGTDDLDDEFYDLSSDENVLEQENISTDDFTNIDPLFDTDLEGKSKALSMLEDLLSKDKNANILWRLSKICHSVATEYESQGNDSKKEEYIFKGVGYGKEAIEFDSNCSNSHKWYAICVGARGQFQGLKEKIQDGYVFKKHVEIAIQINSEDPTLHHLLGRFKYEVATLSWIERRVAKMFGEIPEASFDEAIASLMKAEELNQSQWKENKLLVAKCYIGKSDYKKALKWLDKALEVASTTPQDARMDKDIETLLRKYHTYRIVE</sequence>
<keyword evidence="4" id="KW-0677">Repeat</keyword>
<evidence type="ECO:0000256" key="6">
    <source>
        <dbReference type="ARBA" id="ARBA00023212"/>
    </source>
</evidence>
<reference evidence="11" key="1">
    <citation type="submission" date="2015-12" db="EMBL/GenBank/DDBJ databases">
        <title>De novo transcriptome assembly of four potential Pierce s Disease insect vectors from Arizona vineyards.</title>
        <authorList>
            <person name="Tassone E.E."/>
        </authorList>
    </citation>
    <scope>NUCLEOTIDE SEQUENCE</scope>
</reference>
<proteinExistence type="predicted"/>
<dbReference type="SUPFAM" id="SSF48452">
    <property type="entry name" value="TPR-like"/>
    <property type="match status" value="1"/>
</dbReference>
<keyword evidence="9" id="KW-0812">Transmembrane</keyword>
<dbReference type="InterPro" id="IPR049039">
    <property type="entry name" value="RMD1-3_a_helical_rpt"/>
</dbReference>
<evidence type="ECO:0000256" key="5">
    <source>
        <dbReference type="ARBA" id="ARBA00022803"/>
    </source>
</evidence>
<dbReference type="GO" id="GO:0005876">
    <property type="term" value="C:spindle microtubule"/>
    <property type="evidence" value="ECO:0007669"/>
    <property type="project" value="TreeGrafter"/>
</dbReference>
<evidence type="ECO:0000256" key="9">
    <source>
        <dbReference type="SAM" id="Phobius"/>
    </source>
</evidence>
<evidence type="ECO:0000256" key="1">
    <source>
        <dbReference type="ARBA" id="ARBA00004245"/>
    </source>
</evidence>
<gene>
    <name evidence="10" type="ORF">g.26758</name>
    <name evidence="11" type="ORF">g.26759</name>
</gene>
<dbReference type="PANTHER" id="PTHR16056:SF16">
    <property type="entry name" value="REGULATOR OF MICROTUBULE DYNAMICS PROTEIN 1"/>
    <property type="match status" value="1"/>
</dbReference>
<keyword evidence="6" id="KW-0206">Cytoskeleton</keyword>
<evidence type="ECO:0000313" key="11">
    <source>
        <dbReference type="EMBL" id="JAS24827.1"/>
    </source>
</evidence>
<evidence type="ECO:0000256" key="3">
    <source>
        <dbReference type="ARBA" id="ARBA00022490"/>
    </source>
</evidence>
<dbReference type="PANTHER" id="PTHR16056">
    <property type="entry name" value="REGULATOR OF MICROTUBULE DYNAMICS PROTEIN"/>
    <property type="match status" value="1"/>
</dbReference>
<keyword evidence="3" id="KW-0963">Cytoplasm</keyword>
<keyword evidence="9" id="KW-0472">Membrane</keyword>
<evidence type="ECO:0000256" key="8">
    <source>
        <dbReference type="ARBA" id="ARBA00041958"/>
    </source>
</evidence>
<keyword evidence="5" id="KW-0802">TPR repeat</keyword>
<comment type="subunit">
    <text evidence="2">Interacts with microtubules.</text>
</comment>
<dbReference type="InterPro" id="IPR011990">
    <property type="entry name" value="TPR-like_helical_dom_sf"/>
</dbReference>
<dbReference type="EMBL" id="GEDC01016968">
    <property type="protein sequence ID" value="JAS20330.1"/>
    <property type="molecule type" value="Transcribed_RNA"/>
</dbReference>
<dbReference type="GO" id="GO:0008017">
    <property type="term" value="F:microtubule binding"/>
    <property type="evidence" value="ECO:0007669"/>
    <property type="project" value="TreeGrafter"/>
</dbReference>
<evidence type="ECO:0000256" key="7">
    <source>
        <dbReference type="ARBA" id="ARBA00039966"/>
    </source>
</evidence>
<comment type="subcellular location">
    <subcellularLocation>
        <location evidence="1">Cytoplasm</location>
        <location evidence="1">Cytoskeleton</location>
    </subcellularLocation>
</comment>
<name>A0A1B6DGK8_9HEMI</name>
<dbReference type="Gene3D" id="1.25.40.10">
    <property type="entry name" value="Tetratricopeptide repeat domain"/>
    <property type="match status" value="1"/>
</dbReference>
<evidence type="ECO:0000256" key="4">
    <source>
        <dbReference type="ARBA" id="ARBA00022737"/>
    </source>
</evidence>
<dbReference type="GO" id="GO:0005739">
    <property type="term" value="C:mitochondrion"/>
    <property type="evidence" value="ECO:0007669"/>
    <property type="project" value="TreeGrafter"/>
</dbReference>
<evidence type="ECO:0000313" key="10">
    <source>
        <dbReference type="EMBL" id="JAS20330.1"/>
    </source>
</evidence>
<keyword evidence="9" id="KW-1133">Transmembrane helix</keyword>
<dbReference type="GO" id="GO:0097431">
    <property type="term" value="C:mitotic spindle pole"/>
    <property type="evidence" value="ECO:0007669"/>
    <property type="project" value="TreeGrafter"/>
</dbReference>
<dbReference type="Pfam" id="PF21033">
    <property type="entry name" value="RMD1-3"/>
    <property type="match status" value="1"/>
</dbReference>
<feature type="transmembrane region" description="Helical" evidence="9">
    <location>
        <begin position="12"/>
        <end position="30"/>
    </location>
</feature>